<organism evidence="1">
    <name type="scientific">freshwater metagenome</name>
    <dbReference type="NCBI Taxonomy" id="449393"/>
    <lineage>
        <taxon>unclassified sequences</taxon>
        <taxon>metagenomes</taxon>
        <taxon>ecological metagenomes</taxon>
    </lineage>
</organism>
<sequence>MPRRYADGFTRFGAISTRRSFVLGETLSMRRSSCCVSTCAEHLPSVRMYVHLLYSGPEGQQSAARIRIPTQIDRRAFDG</sequence>
<proteinExistence type="predicted"/>
<reference evidence="1" key="1">
    <citation type="submission" date="2020-05" db="EMBL/GenBank/DDBJ databases">
        <authorList>
            <person name="Chiriac C."/>
            <person name="Salcher M."/>
            <person name="Ghai R."/>
            <person name="Kavagutti S V."/>
        </authorList>
    </citation>
    <scope>NUCLEOTIDE SEQUENCE</scope>
</reference>
<gene>
    <name evidence="1" type="ORF">UFOPK3472_04434</name>
</gene>
<evidence type="ECO:0000313" key="1">
    <source>
        <dbReference type="EMBL" id="CAB4937133.1"/>
    </source>
</evidence>
<accession>A0A6J7J1A1</accession>
<name>A0A6J7J1A1_9ZZZZ</name>
<dbReference type="AlphaFoldDB" id="A0A6J7J1A1"/>
<protein>
    <submittedName>
        <fullName evidence="1">Unannotated protein</fullName>
    </submittedName>
</protein>
<dbReference type="EMBL" id="CAFBLX010000566">
    <property type="protein sequence ID" value="CAB4937133.1"/>
    <property type="molecule type" value="Genomic_DNA"/>
</dbReference>